<comment type="cofactor">
    <cofactor evidence="12">
        <name>a divalent metal cation</name>
        <dbReference type="ChEBI" id="CHEBI:60240"/>
    </cofactor>
    <text evidence="12">Binds 1 divalent metal cation per subunit.</text>
</comment>
<dbReference type="GO" id="GO:0008448">
    <property type="term" value="F:N-acetylglucosamine-6-phosphate deacetylase activity"/>
    <property type="evidence" value="ECO:0007669"/>
    <property type="project" value="UniProtKB-EC"/>
</dbReference>
<keyword evidence="6 9" id="KW-0119">Carbohydrate metabolism</keyword>
<reference evidence="14 15" key="1">
    <citation type="journal article" date="2009" name="PLoS ONE">
        <title>Genome analysis of the anaerobic thermohalophilic bacterium Halothermothrix orenii.</title>
        <authorList>
            <person name="Mavromatis K."/>
            <person name="Ivanova N."/>
            <person name="Anderson I."/>
            <person name="Lykidis A."/>
            <person name="Hooper S.D."/>
            <person name="Sun H."/>
            <person name="Kunin V."/>
            <person name="Lapidus A."/>
            <person name="Hugenholtz P."/>
            <person name="Patel B."/>
            <person name="Kyrpides N.C."/>
        </authorList>
    </citation>
    <scope>NUCLEOTIDE SEQUENCE [LARGE SCALE GENOMIC DNA]</scope>
    <source>
        <strain evidence="15">H 168 / OCM 544 / DSM 9562</strain>
    </source>
</reference>
<evidence type="ECO:0000256" key="5">
    <source>
        <dbReference type="ARBA" id="ARBA00022801"/>
    </source>
</evidence>
<feature type="binding site" evidence="12">
    <location>
        <position position="194"/>
    </location>
    <ligand>
        <name>Zn(2+)</name>
        <dbReference type="ChEBI" id="CHEBI:29105"/>
    </ligand>
</feature>
<dbReference type="FunFam" id="3.20.20.140:FF:000004">
    <property type="entry name" value="N-acetylglucosamine-6-phosphate deacetylase"/>
    <property type="match status" value="1"/>
</dbReference>
<dbReference type="InterPro" id="IPR003764">
    <property type="entry name" value="GlcNAc_6-P_deAcase"/>
</dbReference>
<evidence type="ECO:0000256" key="7">
    <source>
        <dbReference type="ARBA" id="ARBA00047647"/>
    </source>
</evidence>
<keyword evidence="4 12" id="KW-0479">Metal-binding</keyword>
<organism evidence="14 15">
    <name type="scientific">Halothermothrix orenii (strain H 168 / OCM 544 / DSM 9562)</name>
    <dbReference type="NCBI Taxonomy" id="373903"/>
    <lineage>
        <taxon>Bacteria</taxon>
        <taxon>Bacillati</taxon>
        <taxon>Bacillota</taxon>
        <taxon>Clostridia</taxon>
        <taxon>Halanaerobiales</taxon>
        <taxon>Halothermotrichaceae</taxon>
        <taxon>Halothermothrix</taxon>
    </lineage>
</organism>
<comment type="similarity">
    <text evidence="1 9">Belongs to the metallo-dependent hydrolases superfamily. NagA family.</text>
</comment>
<dbReference type="PANTHER" id="PTHR11113:SF14">
    <property type="entry name" value="N-ACETYLGLUCOSAMINE-6-PHOSPHATE DEACETYLASE"/>
    <property type="match status" value="1"/>
</dbReference>
<proteinExistence type="inferred from homology"/>
<feature type="binding site" evidence="11">
    <location>
        <begin position="305"/>
        <end position="307"/>
    </location>
    <ligand>
        <name>substrate</name>
    </ligand>
</feature>
<evidence type="ECO:0000256" key="6">
    <source>
        <dbReference type="ARBA" id="ARBA00023277"/>
    </source>
</evidence>
<sequence length="379" mass="41295">MKALKNIKLVTIEGIFTGKAVLFEDRIEKIIAEEEVEGLKVNGLEVIDGEGNYLAPGFIDIHTHGAAGYDTMDGNYEALNNYSKAIVRTGVTSFTPTTMAMPEERITKALDAVRQARAKGVEGAKILGVYMESPFISPGYRGCQAREAIKEPAISFLKDYTDVVKVVTLAPEREGARKLVEFLRENGIVASVGHSAASYDDVIRAREWGISHATHLFNAMTGLHHRRPGIVGAVLTTDLTCELIADLIHIHPAALNLVFKAKDWEDIILVTDQMEATTLEDGTYELGGQKVIVKEDSARLEDGTLAGSILTLDRALSNIVKISDLPLHRVIAMITSNPARLLGVADEIGSIAPGYRADMVLLDKELKVNKVFVDGEIKC</sequence>
<gene>
    <name evidence="14" type="ordered locus">Hore_22930</name>
</gene>
<feature type="binding site" evidence="12">
    <location>
        <position position="215"/>
    </location>
    <ligand>
        <name>Zn(2+)</name>
        <dbReference type="ChEBI" id="CHEBI:29105"/>
    </ligand>
</feature>
<dbReference type="GO" id="GO:0006046">
    <property type="term" value="P:N-acetylglucosamine catabolic process"/>
    <property type="evidence" value="ECO:0007669"/>
    <property type="project" value="TreeGrafter"/>
</dbReference>
<dbReference type="RefSeq" id="WP_015924006.1">
    <property type="nucleotide sequence ID" value="NC_011899.1"/>
</dbReference>
<name>B8D186_HALOH</name>
<feature type="binding site" evidence="11">
    <location>
        <position position="249"/>
    </location>
    <ligand>
        <name>substrate</name>
    </ligand>
</feature>
<evidence type="ECO:0000256" key="10">
    <source>
        <dbReference type="PIRSR" id="PIRSR038994-1"/>
    </source>
</evidence>
<dbReference type="Proteomes" id="UP000000719">
    <property type="component" value="Chromosome"/>
</dbReference>
<dbReference type="STRING" id="373903.Hore_22930"/>
<dbReference type="eggNOG" id="COG1820">
    <property type="taxonomic scope" value="Bacteria"/>
</dbReference>
<dbReference type="Pfam" id="PF01979">
    <property type="entry name" value="Amidohydro_1"/>
    <property type="match status" value="1"/>
</dbReference>
<feature type="binding site" evidence="11">
    <location>
        <position position="226"/>
    </location>
    <ligand>
        <name>substrate</name>
    </ligand>
</feature>
<evidence type="ECO:0000256" key="8">
    <source>
        <dbReference type="ARBA" id="ARBA00060590"/>
    </source>
</evidence>
<dbReference type="EC" id="3.5.1.25" evidence="2"/>
<dbReference type="InterPro" id="IPR032466">
    <property type="entry name" value="Metal_Hydrolase"/>
</dbReference>
<evidence type="ECO:0000313" key="15">
    <source>
        <dbReference type="Proteomes" id="UP000000719"/>
    </source>
</evidence>
<feature type="binding site" evidence="11">
    <location>
        <begin position="218"/>
        <end position="219"/>
    </location>
    <ligand>
        <name>substrate</name>
    </ligand>
</feature>
<dbReference type="PIRSF" id="PIRSF038994">
    <property type="entry name" value="NagA"/>
    <property type="match status" value="1"/>
</dbReference>
<evidence type="ECO:0000259" key="13">
    <source>
        <dbReference type="Pfam" id="PF01979"/>
    </source>
</evidence>
<dbReference type="InterPro" id="IPR006680">
    <property type="entry name" value="Amidohydro-rel"/>
</dbReference>
<dbReference type="CDD" id="cd00854">
    <property type="entry name" value="NagA"/>
    <property type="match status" value="1"/>
</dbReference>
<feature type="binding site" evidence="12">
    <location>
        <position position="132"/>
    </location>
    <ligand>
        <name>Zn(2+)</name>
        <dbReference type="ChEBI" id="CHEBI:29105"/>
    </ligand>
</feature>
<dbReference type="AlphaFoldDB" id="B8D186"/>
<dbReference type="InterPro" id="IPR011059">
    <property type="entry name" value="Metal-dep_hydrolase_composite"/>
</dbReference>
<evidence type="ECO:0000256" key="4">
    <source>
        <dbReference type="ARBA" id="ARBA00022723"/>
    </source>
</evidence>
<evidence type="ECO:0000313" key="14">
    <source>
        <dbReference type="EMBL" id="ACL71038.1"/>
    </source>
</evidence>
<comment type="catalytic activity">
    <reaction evidence="7">
        <text>N-acetyl-D-glucosamine 6-phosphate + H2O = D-glucosamine 6-phosphate + acetate</text>
        <dbReference type="Rhea" id="RHEA:22936"/>
        <dbReference type="ChEBI" id="CHEBI:15377"/>
        <dbReference type="ChEBI" id="CHEBI:30089"/>
        <dbReference type="ChEBI" id="CHEBI:57513"/>
        <dbReference type="ChEBI" id="CHEBI:58725"/>
        <dbReference type="EC" id="3.5.1.25"/>
    </reaction>
</comment>
<evidence type="ECO:0000256" key="1">
    <source>
        <dbReference type="ARBA" id="ARBA00010716"/>
    </source>
</evidence>
<dbReference type="EMBL" id="CP001098">
    <property type="protein sequence ID" value="ACL71038.1"/>
    <property type="molecule type" value="Genomic_DNA"/>
</dbReference>
<dbReference type="SUPFAM" id="SSF51556">
    <property type="entry name" value="Metallo-dependent hydrolases"/>
    <property type="match status" value="1"/>
</dbReference>
<dbReference type="PANTHER" id="PTHR11113">
    <property type="entry name" value="N-ACETYLGLUCOSAMINE-6-PHOSPHATE DEACETYLASE"/>
    <property type="match status" value="1"/>
</dbReference>
<keyword evidence="15" id="KW-1185">Reference proteome</keyword>
<dbReference type="KEGG" id="hor:Hore_22930"/>
<evidence type="ECO:0000256" key="11">
    <source>
        <dbReference type="PIRSR" id="PIRSR038994-2"/>
    </source>
</evidence>
<dbReference type="OrthoDB" id="9776488at2"/>
<evidence type="ECO:0000256" key="2">
    <source>
        <dbReference type="ARBA" id="ARBA00011899"/>
    </source>
</evidence>
<dbReference type="SUPFAM" id="SSF51338">
    <property type="entry name" value="Composite domain of metallo-dependent hydrolases"/>
    <property type="match status" value="1"/>
</dbReference>
<dbReference type="Gene3D" id="3.20.20.140">
    <property type="entry name" value="Metal-dependent hydrolases"/>
    <property type="match status" value="1"/>
</dbReference>
<feature type="active site" description="Proton donor/acceptor" evidence="10">
    <location>
        <position position="272"/>
    </location>
</feature>
<feature type="binding site" evidence="11">
    <location>
        <position position="143"/>
    </location>
    <ligand>
        <name>substrate</name>
    </ligand>
</feature>
<dbReference type="HOGENOM" id="CLU_032482_2_1_9"/>
<dbReference type="Gene3D" id="2.30.40.10">
    <property type="entry name" value="Urease, subunit C, domain 1"/>
    <property type="match status" value="1"/>
</dbReference>
<dbReference type="GO" id="GO:0046872">
    <property type="term" value="F:metal ion binding"/>
    <property type="evidence" value="ECO:0007669"/>
    <property type="project" value="UniProtKB-KW"/>
</dbReference>
<accession>B8D186</accession>
<feature type="domain" description="Amidohydrolase-related" evidence="13">
    <location>
        <begin position="53"/>
        <end position="377"/>
    </location>
</feature>
<evidence type="ECO:0000256" key="12">
    <source>
        <dbReference type="PIRSR" id="PIRSR038994-3"/>
    </source>
</evidence>
<keyword evidence="5 9" id="KW-0378">Hydrolase</keyword>
<comment type="pathway">
    <text evidence="8">Amino-sugar metabolism; N-acetylneuraminate degradation; D-fructose 6-phosphate from N-acetylneuraminate: step 4/5.</text>
</comment>
<protein>
    <recommendedName>
        <fullName evidence="3">N-acetylglucosamine-6-phosphate deacetylase</fullName>
        <ecNumber evidence="2">3.5.1.25</ecNumber>
    </recommendedName>
</protein>
<evidence type="ECO:0000256" key="9">
    <source>
        <dbReference type="PIRNR" id="PIRNR038994"/>
    </source>
</evidence>
<evidence type="ECO:0000256" key="3">
    <source>
        <dbReference type="ARBA" id="ARBA00018029"/>
    </source>
</evidence>
<dbReference type="NCBIfam" id="TIGR00221">
    <property type="entry name" value="nagA"/>
    <property type="match status" value="1"/>
</dbReference>